<dbReference type="GO" id="GO:0072546">
    <property type="term" value="C:EMC complex"/>
    <property type="evidence" value="ECO:0007669"/>
    <property type="project" value="InterPro"/>
</dbReference>
<dbReference type="InterPro" id="IPR011678">
    <property type="entry name" value="EMC1_C"/>
</dbReference>
<proteinExistence type="inferred from homology"/>
<dbReference type="PANTHER" id="PTHR21573">
    <property type="entry name" value="ER MEMBRANE PROTEIN COMPLEX SUBUNIT 1"/>
    <property type="match status" value="1"/>
</dbReference>
<evidence type="ECO:0000256" key="7">
    <source>
        <dbReference type="ARBA" id="ARBA00022989"/>
    </source>
</evidence>
<evidence type="ECO:0000313" key="11">
    <source>
        <dbReference type="EMBL" id="EDR09299.1"/>
    </source>
</evidence>
<evidence type="ECO:0000313" key="12">
    <source>
        <dbReference type="Proteomes" id="UP000001194"/>
    </source>
</evidence>
<organism evidence="12">
    <name type="scientific">Laccaria bicolor (strain S238N-H82 / ATCC MYA-4686)</name>
    <name type="common">Bicoloured deceiver</name>
    <name type="synonym">Laccaria laccata var. bicolor</name>
    <dbReference type="NCBI Taxonomy" id="486041"/>
    <lineage>
        <taxon>Eukaryota</taxon>
        <taxon>Fungi</taxon>
        <taxon>Dikarya</taxon>
        <taxon>Basidiomycota</taxon>
        <taxon>Agaricomycotina</taxon>
        <taxon>Agaricomycetes</taxon>
        <taxon>Agaricomycetidae</taxon>
        <taxon>Agaricales</taxon>
        <taxon>Agaricineae</taxon>
        <taxon>Hydnangiaceae</taxon>
        <taxon>Laccaria</taxon>
    </lineage>
</organism>
<reference evidence="11 12" key="1">
    <citation type="journal article" date="2008" name="Nature">
        <title>The genome of Laccaria bicolor provides insights into mycorrhizal symbiosis.</title>
        <authorList>
            <person name="Martin F."/>
            <person name="Aerts A."/>
            <person name="Ahren D."/>
            <person name="Brun A."/>
            <person name="Danchin E.G.J."/>
            <person name="Duchaussoy F."/>
            <person name="Gibon J."/>
            <person name="Kohler A."/>
            <person name="Lindquist E."/>
            <person name="Pereda V."/>
            <person name="Salamov A."/>
            <person name="Shapiro H.J."/>
            <person name="Wuyts J."/>
            <person name="Blaudez D."/>
            <person name="Buee M."/>
            <person name="Brokstein P."/>
            <person name="Canbaeck B."/>
            <person name="Cohen D."/>
            <person name="Courty P.E."/>
            <person name="Coutinho P.M."/>
            <person name="Delaruelle C."/>
            <person name="Detter J.C."/>
            <person name="Deveau A."/>
            <person name="DiFazio S."/>
            <person name="Duplessis S."/>
            <person name="Fraissinet-Tachet L."/>
            <person name="Lucic E."/>
            <person name="Frey-Klett P."/>
            <person name="Fourrey C."/>
            <person name="Feussner I."/>
            <person name="Gay G."/>
            <person name="Grimwood J."/>
            <person name="Hoegger P.J."/>
            <person name="Jain P."/>
            <person name="Kilaru S."/>
            <person name="Labbe J."/>
            <person name="Lin Y.C."/>
            <person name="Legue V."/>
            <person name="Le Tacon F."/>
            <person name="Marmeisse R."/>
            <person name="Melayah D."/>
            <person name="Montanini B."/>
            <person name="Muratet M."/>
            <person name="Nehls U."/>
            <person name="Niculita-Hirzel H."/>
            <person name="Oudot-Le Secq M.P."/>
            <person name="Peter M."/>
            <person name="Quesneville H."/>
            <person name="Rajashekar B."/>
            <person name="Reich M."/>
            <person name="Rouhier N."/>
            <person name="Schmutz J."/>
            <person name="Yin T."/>
            <person name="Chalot M."/>
            <person name="Henrissat B."/>
            <person name="Kuees U."/>
            <person name="Lucas S."/>
            <person name="Van de Peer Y."/>
            <person name="Podila G.K."/>
            <person name="Polle A."/>
            <person name="Pukkila P.J."/>
            <person name="Richardson P.M."/>
            <person name="Rouze P."/>
            <person name="Sanders I.R."/>
            <person name="Stajich J.E."/>
            <person name="Tunlid A."/>
            <person name="Tuskan G."/>
            <person name="Grigoriev I.V."/>
        </authorList>
    </citation>
    <scope>NUCLEOTIDE SEQUENCE [LARGE SCALE GENOMIC DNA]</scope>
    <source>
        <strain evidence="12">S238N-H82 / ATCC MYA-4686</strain>
    </source>
</reference>
<evidence type="ECO:0000256" key="9">
    <source>
        <dbReference type="ARBA" id="ARBA00023180"/>
    </source>
</evidence>
<evidence type="ECO:0000256" key="1">
    <source>
        <dbReference type="ARBA" id="ARBA00004115"/>
    </source>
</evidence>
<dbReference type="HOGENOM" id="CLU_1731777_0_0_1"/>
<dbReference type="InterPro" id="IPR026895">
    <property type="entry name" value="EMC1"/>
</dbReference>
<keyword evidence="5" id="KW-0732">Signal</keyword>
<dbReference type="InParanoid" id="B0D6X8"/>
<dbReference type="GeneID" id="6075472"/>
<comment type="similarity">
    <text evidence="2">Belongs to the EMC1 family.</text>
</comment>
<dbReference type="KEGG" id="lbc:LACBIDRAFT_318730"/>
<evidence type="ECO:0000256" key="4">
    <source>
        <dbReference type="ARBA" id="ARBA00022692"/>
    </source>
</evidence>
<evidence type="ECO:0000256" key="3">
    <source>
        <dbReference type="ARBA" id="ARBA00020824"/>
    </source>
</evidence>
<evidence type="ECO:0000256" key="5">
    <source>
        <dbReference type="ARBA" id="ARBA00022729"/>
    </source>
</evidence>
<dbReference type="PANTHER" id="PTHR21573:SF0">
    <property type="entry name" value="ER MEMBRANE PROTEIN COMPLEX SUBUNIT 1"/>
    <property type="match status" value="1"/>
</dbReference>
<keyword evidence="12" id="KW-1185">Reference proteome</keyword>
<evidence type="ECO:0000259" key="10">
    <source>
        <dbReference type="Pfam" id="PF07774"/>
    </source>
</evidence>
<protein>
    <recommendedName>
        <fullName evidence="3">ER membrane protein complex subunit 1</fullName>
    </recommendedName>
</protein>
<keyword evidence="9" id="KW-0325">Glycoprotein</keyword>
<name>B0D6X8_LACBS</name>
<keyword evidence="7" id="KW-1133">Transmembrane helix</keyword>
<keyword evidence="8" id="KW-0472">Membrane</keyword>
<feature type="domain" description="ER membrane protein complex subunit 1 C-terminal" evidence="10">
    <location>
        <begin position="80"/>
        <end position="143"/>
    </location>
</feature>
<dbReference type="RefSeq" id="XP_001879648.1">
    <property type="nucleotide sequence ID" value="XM_001879613.1"/>
</dbReference>
<sequence>MGGRIHSVRPYVTRTVSDGGDPELVFVTQRRAANTLVDTALFHVNAVNGEDGGKLQRRSRLKRRKSSSSNTIQFFQTILIVFSYNYEVANVQRIVTAPALLESKGLVFVFMFPTRVAPSNTFDVLSKNFHKVQRMFTVSRLSLTRPIEEKA</sequence>
<dbReference type="AlphaFoldDB" id="B0D6X8"/>
<evidence type="ECO:0000256" key="6">
    <source>
        <dbReference type="ARBA" id="ARBA00022824"/>
    </source>
</evidence>
<keyword evidence="6" id="KW-0256">Endoplasmic reticulum</keyword>
<dbReference type="EMBL" id="DS547099">
    <property type="protein sequence ID" value="EDR09299.1"/>
    <property type="molecule type" value="Genomic_DNA"/>
</dbReference>
<dbReference type="STRING" id="486041.B0D6X8"/>
<evidence type="ECO:0000256" key="2">
    <source>
        <dbReference type="ARBA" id="ARBA00007904"/>
    </source>
</evidence>
<comment type="subcellular location">
    <subcellularLocation>
        <location evidence="1">Endoplasmic reticulum membrane</location>
        <topology evidence="1">Single-pass type I membrane protein</topology>
    </subcellularLocation>
</comment>
<dbReference type="GO" id="GO:0034975">
    <property type="term" value="P:protein folding in endoplasmic reticulum"/>
    <property type="evidence" value="ECO:0007669"/>
    <property type="project" value="TreeGrafter"/>
</dbReference>
<gene>
    <name evidence="11" type="ORF">LACBIDRAFT_318730</name>
</gene>
<dbReference type="Proteomes" id="UP000001194">
    <property type="component" value="Unassembled WGS sequence"/>
</dbReference>
<dbReference type="OrthoDB" id="28092at2759"/>
<dbReference type="Pfam" id="PF07774">
    <property type="entry name" value="EMC1_C"/>
    <property type="match status" value="1"/>
</dbReference>
<accession>B0D6X8</accession>
<evidence type="ECO:0000256" key="8">
    <source>
        <dbReference type="ARBA" id="ARBA00023136"/>
    </source>
</evidence>
<keyword evidence="4" id="KW-0812">Transmembrane</keyword>